<dbReference type="EMBL" id="JXTC01000044">
    <property type="protein sequence ID" value="PON95509.1"/>
    <property type="molecule type" value="Genomic_DNA"/>
</dbReference>
<dbReference type="Proteomes" id="UP000237000">
    <property type="component" value="Unassembled WGS sequence"/>
</dbReference>
<proteinExistence type="predicted"/>
<dbReference type="AlphaFoldDB" id="A0A2P5FCK3"/>
<accession>A0A2P5FCK3</accession>
<protein>
    <submittedName>
        <fullName evidence="1">Uncharacterized protein</fullName>
    </submittedName>
</protein>
<name>A0A2P5FCK3_TREOI</name>
<sequence length="152" mass="17011">MEVVIVDVEDRRGLNPQHHRRETKLFRGESGPREEKGVDQAAVRTAVVSGRNDEFGYGLRPTAHRLRRVVFYVASGLEPVVVSVDRERREGHNRPVRGNGFRVWLPARTHRHAAAGGEWDEEGDVSTGGGEALGELQGRVYVTLGWVGYQDE</sequence>
<feature type="non-terminal residue" evidence="1">
    <location>
        <position position="152"/>
    </location>
</feature>
<dbReference type="InParanoid" id="A0A2P5FCK3"/>
<keyword evidence="2" id="KW-1185">Reference proteome</keyword>
<dbReference type="OrthoDB" id="10325079at2759"/>
<evidence type="ECO:0000313" key="2">
    <source>
        <dbReference type="Proteomes" id="UP000237000"/>
    </source>
</evidence>
<organism evidence="1 2">
    <name type="scientific">Trema orientale</name>
    <name type="common">Charcoal tree</name>
    <name type="synonym">Celtis orientalis</name>
    <dbReference type="NCBI Taxonomy" id="63057"/>
    <lineage>
        <taxon>Eukaryota</taxon>
        <taxon>Viridiplantae</taxon>
        <taxon>Streptophyta</taxon>
        <taxon>Embryophyta</taxon>
        <taxon>Tracheophyta</taxon>
        <taxon>Spermatophyta</taxon>
        <taxon>Magnoliopsida</taxon>
        <taxon>eudicotyledons</taxon>
        <taxon>Gunneridae</taxon>
        <taxon>Pentapetalae</taxon>
        <taxon>rosids</taxon>
        <taxon>fabids</taxon>
        <taxon>Rosales</taxon>
        <taxon>Cannabaceae</taxon>
        <taxon>Trema</taxon>
    </lineage>
</organism>
<reference evidence="2" key="1">
    <citation type="submission" date="2016-06" db="EMBL/GenBank/DDBJ databases">
        <title>Parallel loss of symbiosis genes in relatives of nitrogen-fixing non-legume Parasponia.</title>
        <authorList>
            <person name="Van Velzen R."/>
            <person name="Holmer R."/>
            <person name="Bu F."/>
            <person name="Rutten L."/>
            <person name="Van Zeijl A."/>
            <person name="Liu W."/>
            <person name="Santuari L."/>
            <person name="Cao Q."/>
            <person name="Sharma T."/>
            <person name="Shen D."/>
            <person name="Roswanjaya Y."/>
            <person name="Wardhani T."/>
            <person name="Kalhor M.S."/>
            <person name="Jansen J."/>
            <person name="Van den Hoogen J."/>
            <person name="Gungor B."/>
            <person name="Hartog M."/>
            <person name="Hontelez J."/>
            <person name="Verver J."/>
            <person name="Yang W.-C."/>
            <person name="Schijlen E."/>
            <person name="Repin R."/>
            <person name="Schilthuizen M."/>
            <person name="Schranz E."/>
            <person name="Heidstra R."/>
            <person name="Miyata K."/>
            <person name="Fedorova E."/>
            <person name="Kohlen W."/>
            <person name="Bisseling T."/>
            <person name="Smit S."/>
            <person name="Geurts R."/>
        </authorList>
    </citation>
    <scope>NUCLEOTIDE SEQUENCE [LARGE SCALE GENOMIC DNA]</scope>
    <source>
        <strain evidence="2">cv. RG33-2</strain>
    </source>
</reference>
<comment type="caution">
    <text evidence="1">The sequence shown here is derived from an EMBL/GenBank/DDBJ whole genome shotgun (WGS) entry which is preliminary data.</text>
</comment>
<evidence type="ECO:0000313" key="1">
    <source>
        <dbReference type="EMBL" id="PON95509.1"/>
    </source>
</evidence>
<gene>
    <name evidence="1" type="ORF">TorRG33x02_086550</name>
</gene>